<feature type="region of interest" description="Disordered" evidence="4">
    <location>
        <begin position="225"/>
        <end position="272"/>
    </location>
</feature>
<dbReference type="GO" id="GO:0005667">
    <property type="term" value="C:transcription regulator complex"/>
    <property type="evidence" value="ECO:0007669"/>
    <property type="project" value="TreeGrafter"/>
</dbReference>
<dbReference type="InterPro" id="IPR052417">
    <property type="entry name" value="Dachshund_domain"/>
</dbReference>
<proteinExistence type="evidence at transcript level"/>
<dbReference type="SUPFAM" id="SSF46955">
    <property type="entry name" value="Putative DNA-binding domain"/>
    <property type="match status" value="1"/>
</dbReference>
<comment type="subcellular location">
    <subcellularLocation>
        <location evidence="1">Nucleus</location>
    </subcellularLocation>
</comment>
<dbReference type="GO" id="GO:0000981">
    <property type="term" value="F:DNA-binding transcription factor activity, RNA polymerase II-specific"/>
    <property type="evidence" value="ECO:0007669"/>
    <property type="project" value="TreeGrafter"/>
</dbReference>
<dbReference type="Gene3D" id="3.10.260.20">
    <property type="entry name" value="Ski"/>
    <property type="match status" value="1"/>
</dbReference>
<feature type="domain" description="SKI/SNO/DAC" evidence="5">
    <location>
        <begin position="1"/>
        <end position="32"/>
    </location>
</feature>
<keyword evidence="2" id="KW-0539">Nucleus</keyword>
<dbReference type="GO" id="GO:0005634">
    <property type="term" value="C:nucleus"/>
    <property type="evidence" value="ECO:0007669"/>
    <property type="project" value="UniProtKB-SubCell"/>
</dbReference>
<dbReference type="Pfam" id="PF02437">
    <property type="entry name" value="Ski_Sno_DHD"/>
    <property type="match status" value="1"/>
</dbReference>
<name>Q7YTA2_NARAN</name>
<accession>Q7YTA2</accession>
<dbReference type="InterPro" id="IPR037000">
    <property type="entry name" value="Ski_DNA-bd_sf"/>
</dbReference>
<protein>
    <submittedName>
        <fullName evidence="6">Dachshund protein</fullName>
    </submittedName>
</protein>
<evidence type="ECO:0000259" key="5">
    <source>
        <dbReference type="Pfam" id="PF02437"/>
    </source>
</evidence>
<dbReference type="PANTHER" id="PTHR12577">
    <property type="entry name" value="DACHSHUND"/>
    <property type="match status" value="1"/>
</dbReference>
<dbReference type="AlphaFoldDB" id="Q7YTA2"/>
<evidence type="ECO:0000256" key="1">
    <source>
        <dbReference type="ARBA" id="ARBA00004123"/>
    </source>
</evidence>
<organism evidence="6">
    <name type="scientific">Narceus annularis</name>
    <name type="common">Millipede</name>
    <dbReference type="NCBI Taxonomy" id="174156"/>
    <lineage>
        <taxon>Eukaryota</taxon>
        <taxon>Metazoa</taxon>
        <taxon>Ecdysozoa</taxon>
        <taxon>Arthropoda</taxon>
        <taxon>Myriapoda</taxon>
        <taxon>Diplopoda</taxon>
        <taxon>Helminthomorpha</taxon>
        <taxon>Spirobolidae</taxon>
        <taxon>Narceus</taxon>
    </lineage>
</organism>
<feature type="compositionally biased region" description="Acidic residues" evidence="4">
    <location>
        <begin position="238"/>
        <end position="261"/>
    </location>
</feature>
<evidence type="ECO:0000313" key="6">
    <source>
        <dbReference type="EMBL" id="CAD82906.1"/>
    </source>
</evidence>
<evidence type="ECO:0000256" key="3">
    <source>
        <dbReference type="ARBA" id="ARBA00038192"/>
    </source>
</evidence>
<dbReference type="EMBL" id="AJ551277">
    <property type="protein sequence ID" value="CAD82906.1"/>
    <property type="molecule type" value="mRNA"/>
</dbReference>
<gene>
    <name evidence="6" type="primary">dac</name>
</gene>
<dbReference type="InterPro" id="IPR009061">
    <property type="entry name" value="DNA-bd_dom_put_sf"/>
</dbReference>
<reference evidence="6" key="1">
    <citation type="journal article" date="2003" name="Dev. Biol.">
        <title>The expression of the proximodistal axis patterning genes Distal-less and dachshund in the appendages of Glomeris marginata (Myriapoda: Diplopoda) suggests a special role of these genes in patterning the head appendages.</title>
        <authorList>
            <person name="Prpic N.M."/>
            <person name="Tautz D."/>
        </authorList>
    </citation>
    <scope>NUCLEOTIDE SEQUENCE</scope>
</reference>
<evidence type="ECO:0000256" key="2">
    <source>
        <dbReference type="ARBA" id="ARBA00023242"/>
    </source>
</evidence>
<comment type="similarity">
    <text evidence="3">Belongs to the DACH/dachshund family.</text>
</comment>
<evidence type="ECO:0000256" key="4">
    <source>
        <dbReference type="SAM" id="MobiDB-lite"/>
    </source>
</evidence>
<dbReference type="PANTHER" id="PTHR12577:SF6">
    <property type="entry name" value="DACHSHUND, ISOFORM B"/>
    <property type="match status" value="1"/>
</dbReference>
<feature type="non-terminal residue" evidence="6">
    <location>
        <position position="313"/>
    </location>
</feature>
<dbReference type="GO" id="GO:0000978">
    <property type="term" value="F:RNA polymerase II cis-regulatory region sequence-specific DNA binding"/>
    <property type="evidence" value="ECO:0007669"/>
    <property type="project" value="TreeGrafter"/>
</dbReference>
<dbReference type="InterPro" id="IPR003380">
    <property type="entry name" value="SKI/SNO/DAC"/>
</dbReference>
<sequence>RILRGLGAIQPGVNRCKLLCCKDFDVLYKDCTTASSRPGRPPKRASLLGMSPGHQETLLKLKKSRLENGDYTSYENGHIAAHLLKGLHRAIDPMMLFPLLTGETRMEKSPLLANGYNHPPTHINPLPFMALNHHGHSATAILNPATGVPISSSHSMSSRSDGSIIKERAHVADVLAARLKEEKNDCDRSIMALDHRVRKLNQLNGSSNGHSPVLNLSQKSTCAVAGDQSGSDAALNDPCDDDDDNISDVDDDDEKDQDLSDGPDVSCGANGDRSAANATAAAAAAAAYSTLLGETSGGISSIETLLRNIQGLL</sequence>
<feature type="non-terminal residue" evidence="6">
    <location>
        <position position="1"/>
    </location>
</feature>